<dbReference type="Pfam" id="PF03466">
    <property type="entry name" value="LysR_substrate"/>
    <property type="match status" value="1"/>
</dbReference>
<gene>
    <name evidence="7" type="primary">nhaR</name>
    <name evidence="7" type="ORF">ABVT43_08055</name>
</gene>
<dbReference type="InterPro" id="IPR036388">
    <property type="entry name" value="WH-like_DNA-bd_sf"/>
</dbReference>
<dbReference type="PANTHER" id="PTHR30293:SF2">
    <property type="entry name" value="TRANSCRIPTIONAL ACTIVATOR PROTEIN NHAR"/>
    <property type="match status" value="1"/>
</dbReference>
<sequence>MSKLNYHHLLYFYTIAKTGSIARASDILHITPQTLSAQLTRLEERLGTLLFERKGKRLVLNDIGHVTYSYADEIFNLGDELVNTLNNHSLDFTYRFSIGVTDVVAKVLSFNFLKEIYTMEQTIKLICKETRLEILLADLATNKLDAIFSDTPLPAGAPLKAYNHLLGRCGVTFFADKKLARKLKTSFPESLNGQAFFIAGEGTNQKMSLLSWFKEMNINPVIIGEFDDSALAKYFAQAGYGVFCAPSIITAHLLKQYNVAVIGETREITESFYLISPERKVKHPAVQHLLERGKALF</sequence>
<dbReference type="InterPro" id="IPR005119">
    <property type="entry name" value="LysR_subst-bd"/>
</dbReference>
<keyword evidence="5" id="KW-0804">Transcription</keyword>
<keyword evidence="3" id="KW-0238">DNA-binding</keyword>
<evidence type="ECO:0000313" key="8">
    <source>
        <dbReference type="Proteomes" id="UP001548189"/>
    </source>
</evidence>
<dbReference type="PANTHER" id="PTHR30293">
    <property type="entry name" value="TRANSCRIPTIONAL REGULATORY PROTEIN NAC-RELATED"/>
    <property type="match status" value="1"/>
</dbReference>
<dbReference type="InterPro" id="IPR000847">
    <property type="entry name" value="LysR_HTH_N"/>
</dbReference>
<dbReference type="Pfam" id="PF00126">
    <property type="entry name" value="HTH_1"/>
    <property type="match status" value="1"/>
</dbReference>
<evidence type="ECO:0000256" key="2">
    <source>
        <dbReference type="ARBA" id="ARBA00023015"/>
    </source>
</evidence>
<dbReference type="Proteomes" id="UP001548189">
    <property type="component" value="Unassembled WGS sequence"/>
</dbReference>
<evidence type="ECO:0000256" key="5">
    <source>
        <dbReference type="ARBA" id="ARBA00023163"/>
    </source>
</evidence>
<feature type="domain" description="HTH lysR-type" evidence="6">
    <location>
        <begin position="4"/>
        <end position="61"/>
    </location>
</feature>
<dbReference type="EMBL" id="JBEVCJ010000007">
    <property type="protein sequence ID" value="MET1255074.1"/>
    <property type="molecule type" value="Genomic_DNA"/>
</dbReference>
<evidence type="ECO:0000313" key="7">
    <source>
        <dbReference type="EMBL" id="MET1255074.1"/>
    </source>
</evidence>
<keyword evidence="2" id="KW-0805">Transcription regulation</keyword>
<reference evidence="7 8" key="1">
    <citation type="submission" date="2024-06" db="EMBL/GenBank/DDBJ databases">
        <authorList>
            <person name="Li F."/>
        </authorList>
    </citation>
    <scope>NUCLEOTIDE SEQUENCE [LARGE SCALE GENOMIC DNA]</scope>
    <source>
        <strain evidence="7 8">GXAS 311</strain>
    </source>
</reference>
<keyword evidence="4" id="KW-0010">Activator</keyword>
<organism evidence="7 8">
    <name type="scientific">Aliikangiella maris</name>
    <dbReference type="NCBI Taxonomy" id="3162458"/>
    <lineage>
        <taxon>Bacteria</taxon>
        <taxon>Pseudomonadati</taxon>
        <taxon>Pseudomonadota</taxon>
        <taxon>Gammaproteobacteria</taxon>
        <taxon>Oceanospirillales</taxon>
        <taxon>Pleioneaceae</taxon>
        <taxon>Aliikangiella</taxon>
    </lineage>
</organism>
<dbReference type="SUPFAM" id="SSF46785">
    <property type="entry name" value="Winged helix' DNA-binding domain"/>
    <property type="match status" value="1"/>
</dbReference>
<dbReference type="RefSeq" id="WP_353895660.1">
    <property type="nucleotide sequence ID" value="NZ_JBEVCJ010000007.1"/>
</dbReference>
<comment type="similarity">
    <text evidence="1">Belongs to the LysR transcriptional regulatory family.</text>
</comment>
<evidence type="ECO:0000256" key="1">
    <source>
        <dbReference type="ARBA" id="ARBA00009437"/>
    </source>
</evidence>
<keyword evidence="8" id="KW-1185">Reference proteome</keyword>
<accession>A0ABV2BSZ9</accession>
<protein>
    <submittedName>
        <fullName evidence="7">Transcriptional activator NhaR</fullName>
    </submittedName>
</protein>
<proteinExistence type="inferred from homology"/>
<dbReference type="PROSITE" id="PS50931">
    <property type="entry name" value="HTH_LYSR"/>
    <property type="match status" value="1"/>
</dbReference>
<dbReference type="InterPro" id="IPR036390">
    <property type="entry name" value="WH_DNA-bd_sf"/>
</dbReference>
<evidence type="ECO:0000256" key="4">
    <source>
        <dbReference type="ARBA" id="ARBA00023159"/>
    </source>
</evidence>
<dbReference type="Gene3D" id="3.40.190.290">
    <property type="match status" value="1"/>
</dbReference>
<comment type="caution">
    <text evidence="7">The sequence shown here is derived from an EMBL/GenBank/DDBJ whole genome shotgun (WGS) entry which is preliminary data.</text>
</comment>
<name>A0ABV2BSZ9_9GAMM</name>
<dbReference type="SUPFAM" id="SSF53850">
    <property type="entry name" value="Periplasmic binding protein-like II"/>
    <property type="match status" value="1"/>
</dbReference>
<dbReference type="NCBIfam" id="NF008284">
    <property type="entry name" value="PRK11062.1"/>
    <property type="match status" value="1"/>
</dbReference>
<dbReference type="Gene3D" id="1.10.10.10">
    <property type="entry name" value="Winged helix-like DNA-binding domain superfamily/Winged helix DNA-binding domain"/>
    <property type="match status" value="1"/>
</dbReference>
<evidence type="ECO:0000256" key="3">
    <source>
        <dbReference type="ARBA" id="ARBA00023125"/>
    </source>
</evidence>
<evidence type="ECO:0000259" key="6">
    <source>
        <dbReference type="PROSITE" id="PS50931"/>
    </source>
</evidence>